<keyword evidence="6 10" id="KW-0406">Ion transport</keyword>
<comment type="similarity">
    <text evidence="1 10">Belongs to the alphaproteobacteria porin family.</text>
</comment>
<evidence type="ECO:0000256" key="5">
    <source>
        <dbReference type="ARBA" id="ARBA00022729"/>
    </source>
</evidence>
<dbReference type="GO" id="GO:0006811">
    <property type="term" value="P:monoatomic ion transport"/>
    <property type="evidence" value="ECO:0007669"/>
    <property type="project" value="UniProtKB-KW"/>
</dbReference>
<comment type="function">
    <text evidence="10">Forms passive diffusion pores that allow small molecular weight hydrophilic materials across the outer membrane.</text>
</comment>
<comment type="domain">
    <text evidence="10">Consists of 16-stranded beta-barrel sheets, with large surface-exposed loops, that form a transmembrane pore at the center of each barrel. The pore is partially ocluded by a peptide loop that folds into the pore lumen.</text>
</comment>
<dbReference type="GO" id="GO:0046930">
    <property type="term" value="C:pore complex"/>
    <property type="evidence" value="ECO:0007669"/>
    <property type="project" value="UniProtKB-KW"/>
</dbReference>
<keyword evidence="9 10" id="KW-0998">Cell outer membrane</keyword>
<comment type="caution">
    <text evidence="11">The sequence shown here is derived from an EMBL/GenBank/DDBJ whole genome shotgun (WGS) entry which is preliminary data.</text>
</comment>
<evidence type="ECO:0000256" key="7">
    <source>
        <dbReference type="ARBA" id="ARBA00023114"/>
    </source>
</evidence>
<dbReference type="GO" id="GO:0009279">
    <property type="term" value="C:cell outer membrane"/>
    <property type="evidence" value="ECO:0007669"/>
    <property type="project" value="UniProtKB-SubCell"/>
</dbReference>
<protein>
    <recommendedName>
        <fullName evidence="10">Porin</fullName>
    </recommendedName>
</protein>
<keyword evidence="12" id="KW-1185">Reference proteome</keyword>
<dbReference type="Proteomes" id="UP000254925">
    <property type="component" value="Unassembled WGS sequence"/>
</dbReference>
<keyword evidence="5 10" id="KW-0732">Signal</keyword>
<accession>A0A370HSY7</accession>
<evidence type="ECO:0000256" key="6">
    <source>
        <dbReference type="ARBA" id="ARBA00023065"/>
    </source>
</evidence>
<dbReference type="EMBL" id="QQBB01000003">
    <property type="protein sequence ID" value="RDI60074.1"/>
    <property type="molecule type" value="Genomic_DNA"/>
</dbReference>
<dbReference type="GO" id="GO:0015288">
    <property type="term" value="F:porin activity"/>
    <property type="evidence" value="ECO:0007669"/>
    <property type="project" value="UniProtKB-KW"/>
</dbReference>
<dbReference type="Pfam" id="PF02530">
    <property type="entry name" value="Porin_2"/>
    <property type="match status" value="1"/>
</dbReference>
<evidence type="ECO:0000256" key="2">
    <source>
        <dbReference type="ARBA" id="ARBA00022448"/>
    </source>
</evidence>
<evidence type="ECO:0000313" key="11">
    <source>
        <dbReference type="EMBL" id="RDI60074.1"/>
    </source>
</evidence>
<evidence type="ECO:0000313" key="12">
    <source>
        <dbReference type="Proteomes" id="UP000254925"/>
    </source>
</evidence>
<organism evidence="11 12">
    <name type="scientific">Microvirga subterranea</name>
    <dbReference type="NCBI Taxonomy" id="186651"/>
    <lineage>
        <taxon>Bacteria</taxon>
        <taxon>Pseudomonadati</taxon>
        <taxon>Pseudomonadota</taxon>
        <taxon>Alphaproteobacteria</taxon>
        <taxon>Hyphomicrobiales</taxon>
        <taxon>Methylobacteriaceae</taxon>
        <taxon>Microvirga</taxon>
    </lineage>
</organism>
<dbReference type="RefSeq" id="WP_170151446.1">
    <property type="nucleotide sequence ID" value="NZ_QQBB01000003.1"/>
</dbReference>
<keyword evidence="7 10" id="KW-0626">Porin</keyword>
<evidence type="ECO:0000256" key="10">
    <source>
        <dbReference type="RuleBase" id="RU364005"/>
    </source>
</evidence>
<reference evidence="11 12" key="1">
    <citation type="submission" date="2018-07" db="EMBL/GenBank/DDBJ databases">
        <title>Genomic Encyclopedia of Type Strains, Phase IV (KMG-IV): sequencing the most valuable type-strain genomes for metagenomic binning, comparative biology and taxonomic classification.</title>
        <authorList>
            <person name="Goeker M."/>
        </authorList>
    </citation>
    <scope>NUCLEOTIDE SEQUENCE [LARGE SCALE GENOMIC DNA]</scope>
    <source>
        <strain evidence="11 12">DSM 14364</strain>
    </source>
</reference>
<keyword evidence="4 10" id="KW-0812">Transmembrane</keyword>
<evidence type="ECO:0000256" key="8">
    <source>
        <dbReference type="ARBA" id="ARBA00023136"/>
    </source>
</evidence>
<keyword evidence="3 10" id="KW-1134">Transmembrane beta strand</keyword>
<dbReference type="InterPro" id="IPR003684">
    <property type="entry name" value="Porin_alphabac"/>
</dbReference>
<keyword evidence="2 10" id="KW-0813">Transport</keyword>
<keyword evidence="8 10" id="KW-0472">Membrane</keyword>
<sequence length="100" mass="10638">MKRHLLALAVFGLAATGQASAAPREKPASSCPPGFAALENSNTCVRISGRVRADALVGSPRSRVFDSFETRASGRVQLDVRTRTEYGPLRAVIRAEGVGR</sequence>
<evidence type="ECO:0000256" key="9">
    <source>
        <dbReference type="ARBA" id="ARBA00023237"/>
    </source>
</evidence>
<feature type="chain" id="PRO_5016487863" description="Porin" evidence="10">
    <location>
        <begin position="22"/>
        <end position="100"/>
    </location>
</feature>
<comment type="subcellular location">
    <subcellularLocation>
        <location evidence="10">Cell outer membrane</location>
        <topology evidence="10">Multi-pass membrane protein</topology>
    </subcellularLocation>
</comment>
<feature type="signal peptide" evidence="10">
    <location>
        <begin position="1"/>
        <end position="21"/>
    </location>
</feature>
<evidence type="ECO:0000256" key="4">
    <source>
        <dbReference type="ARBA" id="ARBA00022692"/>
    </source>
</evidence>
<evidence type="ECO:0000256" key="3">
    <source>
        <dbReference type="ARBA" id="ARBA00022452"/>
    </source>
</evidence>
<name>A0A370HSY7_9HYPH</name>
<evidence type="ECO:0000256" key="1">
    <source>
        <dbReference type="ARBA" id="ARBA00009521"/>
    </source>
</evidence>
<dbReference type="AlphaFoldDB" id="A0A370HSY7"/>
<gene>
    <name evidence="11" type="ORF">DES45_103334</name>
</gene>
<proteinExistence type="inferred from homology"/>